<keyword evidence="4" id="KW-1185">Reference proteome</keyword>
<evidence type="ECO:0000259" key="2">
    <source>
        <dbReference type="Pfam" id="PF01557"/>
    </source>
</evidence>
<accession>A0ABW3W6N6</accession>
<reference evidence="4" key="1">
    <citation type="journal article" date="2019" name="Int. J. Syst. Evol. Microbiol.">
        <title>The Global Catalogue of Microorganisms (GCM) 10K type strain sequencing project: providing services to taxonomists for standard genome sequencing and annotation.</title>
        <authorList>
            <consortium name="The Broad Institute Genomics Platform"/>
            <consortium name="The Broad Institute Genome Sequencing Center for Infectious Disease"/>
            <person name="Wu L."/>
            <person name="Ma J."/>
        </authorList>
    </citation>
    <scope>NUCLEOTIDE SEQUENCE [LARGE SCALE GENOMIC DNA]</scope>
    <source>
        <strain evidence="4">CCUG 52478</strain>
    </source>
</reference>
<evidence type="ECO:0000313" key="4">
    <source>
        <dbReference type="Proteomes" id="UP001597229"/>
    </source>
</evidence>
<sequence>MTDILELAARIDRARLDRVPIPQLAEAESVDLDASYDVQSAGIELRRGRGESVVGVKLGFTSKAKAEQMGVSDVILGVITDEMQVGDGDAVDRSRFIHPRIEPEVAFLLGADLDPDAPADDQLAAVAQVAPALEIIDSRYRDFRFALEDVVADNTSAAGFVIGPWRELAAVRAELDLADLAVELAVDGEPAATGSTGDILGDPLHAVAAVVRMATRYGVRVPAGSIILAGAATAAVPLPDRPGAEVVASVAGLGRVSVTIGGTDG</sequence>
<dbReference type="PANTHER" id="PTHR30143:SF0">
    <property type="entry name" value="2-KETO-4-PENTENOATE HYDRATASE"/>
    <property type="match status" value="1"/>
</dbReference>
<evidence type="ECO:0000256" key="1">
    <source>
        <dbReference type="ARBA" id="ARBA00023239"/>
    </source>
</evidence>
<comment type="caution">
    <text evidence="3">The sequence shown here is derived from an EMBL/GenBank/DDBJ whole genome shotgun (WGS) entry which is preliminary data.</text>
</comment>
<dbReference type="SUPFAM" id="SSF56529">
    <property type="entry name" value="FAH"/>
    <property type="match status" value="1"/>
</dbReference>
<dbReference type="Gene3D" id="3.90.850.10">
    <property type="entry name" value="Fumarylacetoacetase-like, C-terminal domain"/>
    <property type="match status" value="1"/>
</dbReference>
<feature type="domain" description="Fumarylacetoacetase-like C-terminal" evidence="2">
    <location>
        <begin position="78"/>
        <end position="260"/>
    </location>
</feature>
<dbReference type="RefSeq" id="WP_367921093.1">
    <property type="nucleotide sequence ID" value="NZ_BAABAC010000040.1"/>
</dbReference>
<dbReference type="InterPro" id="IPR011234">
    <property type="entry name" value="Fumarylacetoacetase-like_C"/>
</dbReference>
<dbReference type="InterPro" id="IPR036663">
    <property type="entry name" value="Fumarylacetoacetase_C_sf"/>
</dbReference>
<proteinExistence type="predicted"/>
<protein>
    <submittedName>
        <fullName evidence="3">2-keto-4-pentenoate hydratase</fullName>
    </submittedName>
</protein>
<gene>
    <name evidence="3" type="ORF">ACFQ3F_19105</name>
</gene>
<name>A0ABW3W6N6_9ACTN</name>
<dbReference type="Pfam" id="PF01557">
    <property type="entry name" value="FAA_hydrolase"/>
    <property type="match status" value="1"/>
</dbReference>
<evidence type="ECO:0000313" key="3">
    <source>
        <dbReference type="EMBL" id="MFD1249913.1"/>
    </source>
</evidence>
<organism evidence="3 4">
    <name type="scientific">Nocardioides ginsengisoli</name>
    <dbReference type="NCBI Taxonomy" id="363868"/>
    <lineage>
        <taxon>Bacteria</taxon>
        <taxon>Bacillati</taxon>
        <taxon>Actinomycetota</taxon>
        <taxon>Actinomycetes</taxon>
        <taxon>Propionibacteriales</taxon>
        <taxon>Nocardioidaceae</taxon>
        <taxon>Nocardioides</taxon>
    </lineage>
</organism>
<keyword evidence="1" id="KW-0456">Lyase</keyword>
<dbReference type="InterPro" id="IPR050772">
    <property type="entry name" value="Hydratase-Decarb/MhpD_sf"/>
</dbReference>
<dbReference type="EMBL" id="JBHTLX010000023">
    <property type="protein sequence ID" value="MFD1249913.1"/>
    <property type="molecule type" value="Genomic_DNA"/>
</dbReference>
<dbReference type="Proteomes" id="UP001597229">
    <property type="component" value="Unassembled WGS sequence"/>
</dbReference>
<dbReference type="PANTHER" id="PTHR30143">
    <property type="entry name" value="ACID HYDRATASE"/>
    <property type="match status" value="1"/>
</dbReference>